<dbReference type="OrthoDB" id="5500342at2"/>
<dbReference type="InterPro" id="IPR046149">
    <property type="entry name" value="DUF6151"/>
</dbReference>
<evidence type="ECO:0008006" key="3">
    <source>
        <dbReference type="Google" id="ProtNLM"/>
    </source>
</evidence>
<sequence length="194" mass="20869">MPDAPAGSLKFSCDCGQLSGYITERGVRTGTHVCCFCPDCRAAELYFGQPDPAPDPVDIFQLSPDAIVIEKGKENLALMRLGPNGVFRWYASCCNAPIANTLKTPKLPFAGIIAKRIADPEPLGPIVTKANIQDGNGKSHHEHVGRAVVGVLKRGLAARLSGRWRQNPFFDPETGAPVAQATIPTKDERAALYD</sequence>
<evidence type="ECO:0000313" key="2">
    <source>
        <dbReference type="Proteomes" id="UP000053791"/>
    </source>
</evidence>
<protein>
    <recommendedName>
        <fullName evidence="3">CENP-V/GFA domain-containing protein</fullName>
    </recommendedName>
</protein>
<dbReference type="STRING" id="1685379.AVO45_01020"/>
<evidence type="ECO:0000313" key="1">
    <source>
        <dbReference type="EMBL" id="KUJ85605.1"/>
    </source>
</evidence>
<reference evidence="1 2" key="1">
    <citation type="submission" date="2015-12" db="EMBL/GenBank/DDBJ databases">
        <authorList>
            <person name="Shamseldin A."/>
            <person name="Moawad H."/>
            <person name="Abd El-Rahim W.M."/>
            <person name="Sadowsky M.J."/>
        </authorList>
    </citation>
    <scope>NUCLEOTIDE SEQUENCE [LARGE SCALE GENOMIC DNA]</scope>
    <source>
        <strain evidence="1 2">ZGT118</strain>
    </source>
</reference>
<dbReference type="Proteomes" id="UP000053791">
    <property type="component" value="Unassembled WGS sequence"/>
</dbReference>
<dbReference type="AlphaFoldDB" id="A0A117KGW7"/>
<name>A0A117KGW7_9RHOB</name>
<keyword evidence="2" id="KW-1185">Reference proteome</keyword>
<gene>
    <name evidence="1" type="ORF">AVO45_01020</name>
</gene>
<organism evidence="1 2">
    <name type="scientific">Ruegeria marisrubri</name>
    <dbReference type="NCBI Taxonomy" id="1685379"/>
    <lineage>
        <taxon>Bacteria</taxon>
        <taxon>Pseudomonadati</taxon>
        <taxon>Pseudomonadota</taxon>
        <taxon>Alphaproteobacteria</taxon>
        <taxon>Rhodobacterales</taxon>
        <taxon>Roseobacteraceae</taxon>
        <taxon>Ruegeria</taxon>
    </lineage>
</organism>
<proteinExistence type="predicted"/>
<accession>A0A117KGW7</accession>
<dbReference type="Pfam" id="PF19648">
    <property type="entry name" value="DUF6151"/>
    <property type="match status" value="1"/>
</dbReference>
<dbReference type="EMBL" id="LQBQ01000001">
    <property type="protein sequence ID" value="KUJ85605.1"/>
    <property type="molecule type" value="Genomic_DNA"/>
</dbReference>
<dbReference type="RefSeq" id="WP_068343491.1">
    <property type="nucleotide sequence ID" value="NZ_LQBQ01000001.1"/>
</dbReference>
<comment type="caution">
    <text evidence="1">The sequence shown here is derived from an EMBL/GenBank/DDBJ whole genome shotgun (WGS) entry which is preliminary data.</text>
</comment>